<dbReference type="InterPro" id="IPR023198">
    <property type="entry name" value="PGP-like_dom2"/>
</dbReference>
<dbReference type="Gene3D" id="1.10.150.240">
    <property type="entry name" value="Putative phosphatase, domain 2"/>
    <property type="match status" value="1"/>
</dbReference>
<dbReference type="GO" id="GO:0008801">
    <property type="term" value="F:beta-phosphoglucomutase activity"/>
    <property type="evidence" value="ECO:0007669"/>
    <property type="project" value="UniProtKB-EC"/>
</dbReference>
<reference evidence="1 2" key="1">
    <citation type="journal article" date="2016" name="Genome Announc.">
        <title>Complete genome sequence of the hyperthermophilic and piezophilic archaeon Thermococcus barophilus Ch5, capable of growth at the expense of hydrogenogenesis from carbon monoxide and formate.</title>
        <authorList>
            <person name="Oger P."/>
            <person name="Sokolova T.G."/>
            <person name="Kozhevnikova D.A."/>
            <person name="Taranov E.A."/>
            <person name="Vannier P."/>
            <person name="Lee H.S."/>
            <person name="Kwon K.K."/>
            <person name="Kang S.G."/>
            <person name="Lee J.H."/>
            <person name="Bonch-Osmolovskaya E.A."/>
            <person name="Lebedinsky A.V."/>
        </authorList>
    </citation>
    <scope>NUCLEOTIDE SEQUENCE [LARGE SCALE GENOMIC DNA]</scope>
    <source>
        <strain evidence="2">Ch5</strain>
    </source>
</reference>
<dbReference type="SFLD" id="SFLDG01129">
    <property type="entry name" value="C1.5:_HAD__Beta-PGM__Phosphata"/>
    <property type="match status" value="1"/>
</dbReference>
<keyword evidence="1" id="KW-0413">Isomerase</keyword>
<dbReference type="SFLD" id="SFLDS00003">
    <property type="entry name" value="Haloacid_Dehalogenase"/>
    <property type="match status" value="1"/>
</dbReference>
<dbReference type="AlphaFoldDB" id="A0A0S1X9B8"/>
<accession>A0A0S1X9B8</accession>
<dbReference type="EC" id="5.4.2.6" evidence="1"/>
<dbReference type="STRING" id="55802.TBCH5v1_0327"/>
<dbReference type="PATRIC" id="fig|55802.8.peg.321"/>
<dbReference type="Gene3D" id="3.40.50.1000">
    <property type="entry name" value="HAD superfamily/HAD-like"/>
    <property type="match status" value="1"/>
</dbReference>
<dbReference type="GeneID" id="26135619"/>
<protein>
    <submittedName>
        <fullName evidence="1">Beta-phosphoglucomutase</fullName>
        <ecNumber evidence="1">5.4.2.6</ecNumber>
    </submittedName>
</protein>
<sequence>MKAAIIWDFDGVLVFTPHEEAWKKAAEHYSVKDFDHDFFINYVSGKPRYEGADNILRLKGIYKRLGARTEEEKQKILQEFAEFKNKLVNEMFDRGEYGINNEAIKFLIETKGAGVKHALASASKNAPKLAQKIKIYVNGEEKTLLDLFDVNVSGLAPTKKAVFELAIKELKSKFPELGVFIVIEDSPTGVEVAKELGIFTLGYEREAKLDADLTFKDFREISWEKILDRLKRRSGA</sequence>
<name>A0A0S1X9B8_THEBA</name>
<dbReference type="EMBL" id="CP013050">
    <property type="protein sequence ID" value="ALM74303.1"/>
    <property type="molecule type" value="Genomic_DNA"/>
</dbReference>
<dbReference type="RefSeq" id="WP_056933235.1">
    <property type="nucleotide sequence ID" value="NZ_CP013050.1"/>
</dbReference>
<evidence type="ECO:0000313" key="1">
    <source>
        <dbReference type="EMBL" id="ALM74303.1"/>
    </source>
</evidence>
<evidence type="ECO:0000313" key="2">
    <source>
        <dbReference type="Proteomes" id="UP000066042"/>
    </source>
</evidence>
<dbReference type="InterPro" id="IPR036412">
    <property type="entry name" value="HAD-like_sf"/>
</dbReference>
<dbReference type="Pfam" id="PF00702">
    <property type="entry name" value="Hydrolase"/>
    <property type="match status" value="1"/>
</dbReference>
<dbReference type="Proteomes" id="UP000066042">
    <property type="component" value="Chromosome"/>
</dbReference>
<gene>
    <name evidence="1" type="ORF">TBCH5v1_0327</name>
</gene>
<organism evidence="1 2">
    <name type="scientific">Thermococcus barophilus</name>
    <dbReference type="NCBI Taxonomy" id="55802"/>
    <lineage>
        <taxon>Archaea</taxon>
        <taxon>Methanobacteriati</taxon>
        <taxon>Methanobacteriota</taxon>
        <taxon>Thermococci</taxon>
        <taxon>Thermococcales</taxon>
        <taxon>Thermococcaceae</taxon>
        <taxon>Thermococcus</taxon>
    </lineage>
</organism>
<dbReference type="SUPFAM" id="SSF56784">
    <property type="entry name" value="HAD-like"/>
    <property type="match status" value="1"/>
</dbReference>
<proteinExistence type="predicted"/>
<dbReference type="InterPro" id="IPR023214">
    <property type="entry name" value="HAD_sf"/>
</dbReference>